<evidence type="ECO:0008006" key="4">
    <source>
        <dbReference type="Google" id="ProtNLM"/>
    </source>
</evidence>
<comment type="caution">
    <text evidence="2">The sequence shown here is derived from an EMBL/GenBank/DDBJ whole genome shotgun (WGS) entry which is preliminary data.</text>
</comment>
<proteinExistence type="predicted"/>
<sequence length="76" mass="8611">MVLWARVPCIVLWGCPIFGSLAGFQAGQERRICGNLGMNCKEYWDMSTSGFLSYHTLIDAYHQEKAIPPSMETVFH</sequence>
<gene>
    <name evidence="2" type="ORF">R1flu_024408</name>
</gene>
<feature type="chain" id="PRO_5044742253" description="Secreted protein" evidence="1">
    <location>
        <begin position="24"/>
        <end position="76"/>
    </location>
</feature>
<evidence type="ECO:0000256" key="1">
    <source>
        <dbReference type="SAM" id="SignalP"/>
    </source>
</evidence>
<protein>
    <recommendedName>
        <fullName evidence="4">Secreted protein</fullName>
    </recommendedName>
</protein>
<evidence type="ECO:0000313" key="3">
    <source>
        <dbReference type="Proteomes" id="UP001605036"/>
    </source>
</evidence>
<dbReference type="Proteomes" id="UP001605036">
    <property type="component" value="Unassembled WGS sequence"/>
</dbReference>
<keyword evidence="1" id="KW-0732">Signal</keyword>
<dbReference type="AlphaFoldDB" id="A0ABD1XXU3"/>
<feature type="signal peptide" evidence="1">
    <location>
        <begin position="1"/>
        <end position="23"/>
    </location>
</feature>
<reference evidence="2 3" key="1">
    <citation type="submission" date="2024-09" db="EMBL/GenBank/DDBJ databases">
        <title>Chromosome-scale assembly of Riccia fluitans.</title>
        <authorList>
            <person name="Paukszto L."/>
            <person name="Sawicki J."/>
            <person name="Karawczyk K."/>
            <person name="Piernik-Szablinska J."/>
            <person name="Szczecinska M."/>
            <person name="Mazdziarz M."/>
        </authorList>
    </citation>
    <scope>NUCLEOTIDE SEQUENCE [LARGE SCALE GENOMIC DNA]</scope>
    <source>
        <strain evidence="2">Rf_01</strain>
        <tissue evidence="2">Aerial parts of the thallus</tissue>
    </source>
</reference>
<organism evidence="2 3">
    <name type="scientific">Riccia fluitans</name>
    <dbReference type="NCBI Taxonomy" id="41844"/>
    <lineage>
        <taxon>Eukaryota</taxon>
        <taxon>Viridiplantae</taxon>
        <taxon>Streptophyta</taxon>
        <taxon>Embryophyta</taxon>
        <taxon>Marchantiophyta</taxon>
        <taxon>Marchantiopsida</taxon>
        <taxon>Marchantiidae</taxon>
        <taxon>Marchantiales</taxon>
        <taxon>Ricciaceae</taxon>
        <taxon>Riccia</taxon>
    </lineage>
</organism>
<evidence type="ECO:0000313" key="2">
    <source>
        <dbReference type="EMBL" id="KAL2612716.1"/>
    </source>
</evidence>
<accession>A0ABD1XXU3</accession>
<keyword evidence="3" id="KW-1185">Reference proteome</keyword>
<dbReference type="EMBL" id="JBHFFA010000007">
    <property type="protein sequence ID" value="KAL2612716.1"/>
    <property type="molecule type" value="Genomic_DNA"/>
</dbReference>
<name>A0ABD1XXU3_9MARC</name>